<keyword evidence="2" id="KW-0472">Membrane</keyword>
<evidence type="ECO:0000313" key="4">
    <source>
        <dbReference type="Proteomes" id="UP000240535"/>
    </source>
</evidence>
<dbReference type="RefSeq" id="WP_106870005.1">
    <property type="nucleotide sequence ID" value="NZ_CP053841.1"/>
</dbReference>
<dbReference type="Proteomes" id="UP000240535">
    <property type="component" value="Unassembled WGS sequence"/>
</dbReference>
<gene>
    <name evidence="3" type="ORF">CQ405_01840</name>
</gene>
<feature type="transmembrane region" description="Helical" evidence="2">
    <location>
        <begin position="111"/>
        <end position="128"/>
    </location>
</feature>
<reference evidence="4" key="1">
    <citation type="submission" date="2017-10" db="EMBL/GenBank/DDBJ databases">
        <title>Campylobacter species from seals.</title>
        <authorList>
            <person name="Gilbert M.J."/>
            <person name="Zomer A.L."/>
            <person name="Timmerman A.J."/>
            <person name="Duim B."/>
            <person name="Wagenaar J.A."/>
        </authorList>
    </citation>
    <scope>NUCLEOTIDE SEQUENCE [LARGE SCALE GENOMIC DNA]</scope>
    <source>
        <strain evidence="4">17S00004-5</strain>
    </source>
</reference>
<proteinExistence type="predicted"/>
<name>A0A2P8R1W1_9BACT</name>
<feature type="transmembrane region" description="Helical" evidence="2">
    <location>
        <begin position="206"/>
        <end position="225"/>
    </location>
</feature>
<organism evidence="3 4">
    <name type="scientific">Campylobacter blaseri</name>
    <dbReference type="NCBI Taxonomy" id="2042961"/>
    <lineage>
        <taxon>Bacteria</taxon>
        <taxon>Pseudomonadati</taxon>
        <taxon>Campylobacterota</taxon>
        <taxon>Epsilonproteobacteria</taxon>
        <taxon>Campylobacterales</taxon>
        <taxon>Campylobacteraceae</taxon>
        <taxon>Campylobacter</taxon>
    </lineage>
</organism>
<feature type="compositionally biased region" description="Basic residues" evidence="1">
    <location>
        <begin position="11"/>
        <end position="25"/>
    </location>
</feature>
<feature type="compositionally biased region" description="Low complexity" evidence="1">
    <location>
        <begin position="45"/>
        <end position="70"/>
    </location>
</feature>
<evidence type="ECO:0000313" key="3">
    <source>
        <dbReference type="EMBL" id="PSM52492.1"/>
    </source>
</evidence>
<keyword evidence="2" id="KW-1133">Transmembrane helix</keyword>
<feature type="transmembrane region" description="Helical" evidence="2">
    <location>
        <begin position="134"/>
        <end position="153"/>
    </location>
</feature>
<comment type="caution">
    <text evidence="3">The sequence shown here is derived from an EMBL/GenBank/DDBJ whole genome shotgun (WGS) entry which is preliminary data.</text>
</comment>
<dbReference type="AlphaFoldDB" id="A0A2P8R1W1"/>
<evidence type="ECO:0000256" key="2">
    <source>
        <dbReference type="SAM" id="Phobius"/>
    </source>
</evidence>
<keyword evidence="2" id="KW-0812">Transmembrane</keyword>
<dbReference type="EMBL" id="PDHH01000002">
    <property type="protein sequence ID" value="PSM52492.1"/>
    <property type="molecule type" value="Genomic_DNA"/>
</dbReference>
<feature type="transmembrane region" description="Helical" evidence="2">
    <location>
        <begin position="231"/>
        <end position="252"/>
    </location>
</feature>
<sequence>MANINNDNLNKNKKLRKIPTSKKTKISTQNSNLDDGLNSKIHNENLNNKTDNLDYKNNNLNSNTKPNTQNLYIKNQTKDKSKNSIFKKDELKNKRDYDKEPLIIKDYKPTLIFLHYLFFIFIAFVFTIVKNISIINFIYFLSMVYITTLRFNYIDLMFNSKDKKIIFYENTIEIRDCKTDAGTIITKEIFNINKTIDIRRFLTGEISRSIVIICFLVVGLFFLVFDFAKLISFLIFFYLIYFLPKILLQIYIGGFKSIRFFDCLGIYSKTYFINIFIVKEQDYQNIRSYFLTKKGIDIEKVESKIFIF</sequence>
<evidence type="ECO:0000256" key="1">
    <source>
        <dbReference type="SAM" id="MobiDB-lite"/>
    </source>
</evidence>
<protein>
    <submittedName>
        <fullName evidence="3">Uncharacterized protein</fullName>
    </submittedName>
</protein>
<keyword evidence="4" id="KW-1185">Reference proteome</keyword>
<accession>A0A2P8R1W1</accession>
<feature type="region of interest" description="Disordered" evidence="1">
    <location>
        <begin position="1"/>
        <end position="70"/>
    </location>
</feature>